<dbReference type="InterPro" id="IPR006680">
    <property type="entry name" value="Amidohydro-rel"/>
</dbReference>
<dbReference type="SUPFAM" id="SSF51338">
    <property type="entry name" value="Composite domain of metallo-dependent hydrolases"/>
    <property type="match status" value="1"/>
</dbReference>
<dbReference type="SUPFAM" id="SSF51556">
    <property type="entry name" value="Metallo-dependent hydrolases"/>
    <property type="match status" value="1"/>
</dbReference>
<dbReference type="Pfam" id="PF01979">
    <property type="entry name" value="Amidohydro_1"/>
    <property type="match status" value="1"/>
</dbReference>
<dbReference type="InterPro" id="IPR032466">
    <property type="entry name" value="Metal_Hydrolase"/>
</dbReference>
<gene>
    <name evidence="2" type="primary">dadD_8</name>
    <name evidence="2" type="ORF">SDC9_111327</name>
</gene>
<dbReference type="Gene3D" id="3.20.20.140">
    <property type="entry name" value="Metal-dependent hydrolases"/>
    <property type="match status" value="1"/>
</dbReference>
<comment type="caution">
    <text evidence="2">The sequence shown here is derived from an EMBL/GenBank/DDBJ whole genome shotgun (WGS) entry which is preliminary data.</text>
</comment>
<dbReference type="PANTHER" id="PTHR43794">
    <property type="entry name" value="AMINOHYDROLASE SSNA-RELATED"/>
    <property type="match status" value="1"/>
</dbReference>
<dbReference type="Gene3D" id="2.30.40.10">
    <property type="entry name" value="Urease, subunit C, domain 1"/>
    <property type="match status" value="1"/>
</dbReference>
<dbReference type="EC" id="3.5.4.31" evidence="2"/>
<accession>A0A645BIP3</accession>
<dbReference type="InterPro" id="IPR011059">
    <property type="entry name" value="Metal-dep_hydrolase_composite"/>
</dbReference>
<feature type="domain" description="Amidohydrolase-related" evidence="1">
    <location>
        <begin position="23"/>
        <end position="335"/>
    </location>
</feature>
<evidence type="ECO:0000259" key="1">
    <source>
        <dbReference type="Pfam" id="PF01979"/>
    </source>
</evidence>
<reference evidence="2" key="1">
    <citation type="submission" date="2019-08" db="EMBL/GenBank/DDBJ databases">
        <authorList>
            <person name="Kucharzyk K."/>
            <person name="Murdoch R.W."/>
            <person name="Higgins S."/>
            <person name="Loffler F."/>
        </authorList>
    </citation>
    <scope>NUCLEOTIDE SEQUENCE</scope>
</reference>
<keyword evidence="2" id="KW-0378">Hydrolase</keyword>
<evidence type="ECO:0000313" key="2">
    <source>
        <dbReference type="EMBL" id="MPM64441.1"/>
    </source>
</evidence>
<sequence length="370" mass="41638">MEPNLSLKPLLEDFWWPVVENRQTLETIRITAEYSALECLKSGVTLINDILEAPFATAGRRLLTEEAVLRRAGMKGVLSLESNERISTENGDENLRENQDFILNMRETGSRDIRGTICTHTTFSCTVPFLMKAAGMAREMDEYIQIHMNEGPDECQCCYDRYGMTTAELYKKIGFWNGGKAWANQCSCMEPVELNIMGQMGVGISTQPRSNALCNAGIAPVADMLKNGIRVGLGTDNGEGNFYENMRYLSLFQMGKNYTKYALEPLKAFEIATELGAKGLGYGDVGRLQPGYSADYQVLTGDAAIHLRDYSVVGEVFWRKDPVDVKEVYVNGQLVCKDGRAVNLDDARIRREFKDCLTEFWRGQPFQLER</sequence>
<dbReference type="EMBL" id="VSSQ01019956">
    <property type="protein sequence ID" value="MPM64441.1"/>
    <property type="molecule type" value="Genomic_DNA"/>
</dbReference>
<name>A0A645BIP3_9ZZZZ</name>
<proteinExistence type="predicted"/>
<organism evidence="2">
    <name type="scientific">bioreactor metagenome</name>
    <dbReference type="NCBI Taxonomy" id="1076179"/>
    <lineage>
        <taxon>unclassified sequences</taxon>
        <taxon>metagenomes</taxon>
        <taxon>ecological metagenomes</taxon>
    </lineage>
</organism>
<dbReference type="GO" id="GO:0090614">
    <property type="term" value="F:5'-methylthioadenosine deaminase activity"/>
    <property type="evidence" value="ECO:0007669"/>
    <property type="project" value="UniProtKB-EC"/>
</dbReference>
<dbReference type="InterPro" id="IPR050287">
    <property type="entry name" value="MTA/SAH_deaminase"/>
</dbReference>
<dbReference type="PANTHER" id="PTHR43794:SF5">
    <property type="entry name" value="CHLOROHYDROLASE FAMILY PROTEIN"/>
    <property type="match status" value="1"/>
</dbReference>
<protein>
    <submittedName>
        <fullName evidence="2">5'-deoxyadenosine deaminase</fullName>
        <ecNumber evidence="2">3.5.4.31</ecNumber>
    </submittedName>
</protein>
<dbReference type="AlphaFoldDB" id="A0A645BIP3"/>